<dbReference type="SMART" id="SM00202">
    <property type="entry name" value="SR"/>
    <property type="match status" value="6"/>
</dbReference>
<evidence type="ECO:0000256" key="5">
    <source>
        <dbReference type="ARBA" id="ARBA00022737"/>
    </source>
</evidence>
<dbReference type="Gene3D" id="3.10.250.10">
    <property type="entry name" value="SRCR-like domain"/>
    <property type="match status" value="6"/>
</dbReference>
<dbReference type="InParanoid" id="K1S0A7"/>
<dbReference type="Pfam" id="PF00135">
    <property type="entry name" value="COesterase"/>
    <property type="match status" value="3"/>
</dbReference>
<accession>K1S0A7</accession>
<keyword evidence="9 11" id="KW-1015">Disulfide bond</keyword>
<evidence type="ECO:0000313" key="13">
    <source>
        <dbReference type="EMBL" id="EKC40701.1"/>
    </source>
</evidence>
<dbReference type="InterPro" id="IPR029058">
    <property type="entry name" value="AB_hydrolase_fold"/>
</dbReference>
<keyword evidence="7" id="KW-1133">Transmembrane helix</keyword>
<dbReference type="InterPro" id="IPR045860">
    <property type="entry name" value="Snake_toxin-like_sf"/>
</dbReference>
<evidence type="ECO:0000256" key="8">
    <source>
        <dbReference type="ARBA" id="ARBA00023136"/>
    </source>
</evidence>
<organism evidence="13">
    <name type="scientific">Magallana gigas</name>
    <name type="common">Pacific oyster</name>
    <name type="synonym">Crassostrea gigas</name>
    <dbReference type="NCBI Taxonomy" id="29159"/>
    <lineage>
        <taxon>Eukaryota</taxon>
        <taxon>Metazoa</taxon>
        <taxon>Spiralia</taxon>
        <taxon>Lophotrochozoa</taxon>
        <taxon>Mollusca</taxon>
        <taxon>Bivalvia</taxon>
        <taxon>Autobranchia</taxon>
        <taxon>Pteriomorphia</taxon>
        <taxon>Ostreida</taxon>
        <taxon>Ostreoidea</taxon>
        <taxon>Ostreidae</taxon>
        <taxon>Magallana</taxon>
    </lineage>
</organism>
<keyword evidence="5" id="KW-0677">Repeat</keyword>
<evidence type="ECO:0000256" key="1">
    <source>
        <dbReference type="ARBA" id="ARBA00004167"/>
    </source>
</evidence>
<comment type="subcellular location">
    <subcellularLocation>
        <location evidence="1">Membrane</location>
        <topology evidence="1">Single-pass membrane protein</topology>
    </subcellularLocation>
</comment>
<feature type="disulfide bond" evidence="11">
    <location>
        <begin position="2263"/>
        <end position="2327"/>
    </location>
</feature>
<dbReference type="SUPFAM" id="SSF57302">
    <property type="entry name" value="Snake toxin-like"/>
    <property type="match status" value="1"/>
</dbReference>
<dbReference type="FunFam" id="3.10.250.10:FF:000016">
    <property type="entry name" value="Scavenger receptor cysteine-rich protein type 12"/>
    <property type="match status" value="1"/>
</dbReference>
<evidence type="ECO:0000256" key="6">
    <source>
        <dbReference type="ARBA" id="ARBA00022801"/>
    </source>
</evidence>
<comment type="caution">
    <text evidence="11">Lacks conserved residue(s) required for the propagation of feature annotation.</text>
</comment>
<dbReference type="SUPFAM" id="SSF56487">
    <property type="entry name" value="SRCR-like"/>
    <property type="match status" value="6"/>
</dbReference>
<comment type="similarity">
    <text evidence="2">Belongs to the type-B carboxylesterase/lipase family.</text>
</comment>
<evidence type="ECO:0000256" key="10">
    <source>
        <dbReference type="ARBA" id="ARBA00023180"/>
    </source>
</evidence>
<dbReference type="GO" id="GO:0016020">
    <property type="term" value="C:membrane"/>
    <property type="evidence" value="ECO:0007669"/>
    <property type="project" value="UniProtKB-SubCell"/>
</dbReference>
<dbReference type="ESTHER" id="cragi-k1s0a7.1">
    <property type="family name" value="Carb_B_Mollusca"/>
</dbReference>
<protein>
    <submittedName>
        <fullName evidence="13">Deleted in malignant brain tumors 1 protein</fullName>
    </submittedName>
</protein>
<keyword evidence="3" id="KW-0812">Transmembrane</keyword>
<dbReference type="HOGENOM" id="CLU_228875_0_0_1"/>
<keyword evidence="4" id="KW-0732">Signal</keyword>
<dbReference type="ESTHER" id="cragi-k1s0a7.3">
    <property type="family name" value="Carb_B_Mollusca"/>
</dbReference>
<feature type="disulfide bond" evidence="11">
    <location>
        <begin position="2047"/>
        <end position="2111"/>
    </location>
</feature>
<feature type="domain" description="SRCR" evidence="12">
    <location>
        <begin position="1912"/>
        <end position="2013"/>
    </location>
</feature>
<evidence type="ECO:0000256" key="4">
    <source>
        <dbReference type="ARBA" id="ARBA00022729"/>
    </source>
</evidence>
<dbReference type="InterPro" id="IPR051093">
    <property type="entry name" value="Neuroligin/BSAL"/>
</dbReference>
<dbReference type="PROSITE" id="PS50287">
    <property type="entry name" value="SRCR_2"/>
    <property type="match status" value="6"/>
</dbReference>
<feature type="disulfide bond" evidence="11">
    <location>
        <begin position="1873"/>
        <end position="1883"/>
    </location>
</feature>
<dbReference type="InterPro" id="IPR001190">
    <property type="entry name" value="SRCR"/>
</dbReference>
<keyword evidence="8" id="KW-0472">Membrane</keyword>
<dbReference type="FunFam" id="3.10.250.10:FF:000011">
    <property type="entry name" value="Scavenger receptor class A member 5"/>
    <property type="match status" value="1"/>
</dbReference>
<dbReference type="InterPro" id="IPR002018">
    <property type="entry name" value="CarbesteraseB"/>
</dbReference>
<dbReference type="EMBL" id="JH816022">
    <property type="protein sequence ID" value="EKC40701.1"/>
    <property type="molecule type" value="Genomic_DNA"/>
</dbReference>
<feature type="domain" description="SRCR" evidence="12">
    <location>
        <begin position="2238"/>
        <end position="2340"/>
    </location>
</feature>
<feature type="domain" description="SRCR" evidence="12">
    <location>
        <begin position="2130"/>
        <end position="2231"/>
    </location>
</feature>
<feature type="disulfide bond" evidence="11">
    <location>
        <begin position="1771"/>
        <end position="1781"/>
    </location>
</feature>
<sequence>MKRRMQSAGVRVFCLLLLSTITQTSGITISTRIGRIEGITADVNNVTVHQFLGIPFAKPPLGELRFRKPEPYGNWTGTLKATAFGPSCMQDFYENDKRLIPNLNITEDCLQLNVFVPGNIDKRNWRAVMVWVHGGGFTNGQATMFNGSYLSSRSDVIVVTINYRLNVFGFLYAGMDSNYKGHYGLFDQQLAFKWVKDNIEDFGGNPHIITIFGESAGGVSVTLQSILASNLGLFQRVIAESGSVLMPVDLDGTQTSELTKQTAKLLNCSRANMEDTIACLQTIDAPSLMANYFKAMPHFFKFSFTFAGELLIHSLFNDLAKNNSPPLTMLRSLDVIAGTNEGEAGLEFFDLLGYQKPWKFNVSKGIPERILCKHIIPMANAEIYKGCDDLNGVICDSYVKNSPTSASLQDQTQAAMDFYADISMNYPTFQFLKIQSDKTTMNTYQYTFDHTPTWELIQERPSWLRGPNHASELAFVFGLKDWYPRDVQPTSAELVLSHQMMDMWTNFAKTGNPNNGNTSLWRPFNRNNHYLSLDIPLKSGVSLYGKRMEFLLKDVPEIARACKNQTYVVSTSLGKIRGTIVEVDSQKIVQFRKIPYAVPPVGELRFAKPLPITPWNETMDSTAFGPSCMQTVNKEDSHLVSEDCLHLNIYAPFPVLLSSEKPVMIWIHGGGFTSGQGKSTDGSRLSLKGDVIVVTINYRLNVFGFFSMGNPNARGNFGLYDQQLAIKWVYENIHAFGGDPNKITLFGESAGGVSTTIQGVIPSNVGLFKRVIGESGSVLARRDYQTKTYETSKQIIKNIHCEKSSDTEILGCLRSQNASVLLQTWQQIDWKKPSKASYSMTTSIGPITDGELIPESPETALKNPKSSMYRQFTSVDLLVGTNTADSGLLYFNLKPYAQIFNINVTEGVPTRIVCDEMAPSIVREIFSIKCPALAEAICKQYSPKSPATLQVQSQMAADLYGDFLEDVPTIKSLNYHAQSVKSTFQYLFSHRPNWEIIGDRPPWLVGANHASEIPFVFGLKSFYPPTIPITQEEETLAERMMKYWINFARYGNPNGNSSGYWRPYTVEERDYLNLDLNITMSSSLYKDRVDFWTTTVPDIVQISKSVSIIGEKVNMVFLLWILFSVANGIVFENGIVETLHGRIQGSLRAEEGFRVYQFLKVPYAQPPVGALRFSKPAPVLAWKHTLNATQHGPSCIQKISNSYRKFLPNMDISEDCLYMNIYVPTSDEKANNFSVMVYVHGGGYYTKSANLHDGARMSALGGVIVITINYRLGMFGFLSTEDEQSPGNYGLWDQLEALKWVNKNIGYFGGDASRVTLFGHSAGGYSIGLHLLSKHSYGFFQRAIAMSGLGINRRAVTHGAKDAAFRVAQYARCYHGYNNVENSSVFQNSSFILQCLRSKSPHEIMAATRKMRTSYHKYDFIMRPGPVVDNDFLEGTPEFILDNKDSDGFRTFVSVDVMAGTNDEDGWLLKSKLDKMQQTYQFNLDDGVPVNAMCDGVLKEVVRDYFDSNSAIANKICQRYLRNSSIEAQGHSTLDLYGDMFYASPAVKTLREHRMGLRHLDNPTHKKTYHFIFSHKPSFPVISSRRKWLNGAQHGDETWFIFRNKNFNYTKEEEKLNDNFVKYLTNFAKSGDPNAEALEIYWPPFDIETESYLNINRSFSIGQHLFRDRMTFWLEELPSLQRSLSSSTGSDPQHPAIDNIRLVGPAGVAGQGRVEIQKDGVWGTICDDQFDMKDAAVVCRMLGSKGNVHLATVEGVYGGGTGRIFYDELQCIGSESSLEQCTSDSFHDCTHTEDAGVVCDSDSVKFRLVGGSDANSGRIEVNLNGLWGTVCDDEFNTAGAKTVCKQLGLPFAHAYPFNFGPGSGSIWLDDVMCTGKEANILECNQTEIGNNDCDHSEDIGVVCTDTVPNLQVRLVGGGRNDEGRVEINTGTGWGTVCDDEWDSHEATVVCNMLGFTGGIPRAVSNGFFGQGSGSILMDDVQCFGNETSLAACGFAGFGSHDCDHSEDAGVICHSENSQSLQIRLVGGNNAKEGRVELFFNNTWGTVCDDQFDDREAKVFCRMLGYNGSAVGLGNAHFGQGSGPIFLDDVSCTGNEDSITTCSFAGYGQSDCDHTEDASVICDAGHQNVSIRLVDGKVPNEGRLEVLYHGRWGTVCDDLFDTTNAKVVCRMLGLPTGNAEAVHGARFGSGSGTIWLDNVDCSGTENSIAECRHQVWGSNNCDHTEDVGVRCGSTIESPVRLAGGSTPYEGRLEIFHEGRWGTVCNNGFDATAAKIICNSIGYPSDTPSLMSASGFGTPPSTIWLDGVRCNAHGIKCYHCDGLLDPQTCNEQVQCSAGEVCEEAAFIANGETRFSLTCQSKLVCDALQGNVIGRRSIAKRQGQTVQVKCCDTPLCNRNLIDKSSIHGGHGSHGHSTTGCQDDPKMDCNALDGINICANVQAAKIYCPLHCGLCTSP</sequence>
<dbReference type="PANTHER" id="PTHR43903">
    <property type="entry name" value="NEUROLIGIN"/>
    <property type="match status" value="1"/>
</dbReference>
<dbReference type="GO" id="GO:0016787">
    <property type="term" value="F:hydrolase activity"/>
    <property type="evidence" value="ECO:0007669"/>
    <property type="project" value="UniProtKB-KW"/>
</dbReference>
<keyword evidence="6" id="KW-0378">Hydrolase</keyword>
<feature type="domain" description="SRCR" evidence="12">
    <location>
        <begin position="1806"/>
        <end position="1904"/>
    </location>
</feature>
<dbReference type="InterPro" id="IPR036772">
    <property type="entry name" value="SRCR-like_dom_sf"/>
</dbReference>
<dbReference type="PROSITE" id="PS00420">
    <property type="entry name" value="SRCR_1"/>
    <property type="match status" value="4"/>
</dbReference>
<evidence type="ECO:0000256" key="3">
    <source>
        <dbReference type="ARBA" id="ARBA00022692"/>
    </source>
</evidence>
<feature type="disulfide bond" evidence="11">
    <location>
        <begin position="2200"/>
        <end position="2210"/>
    </location>
</feature>
<dbReference type="PROSITE" id="PS00122">
    <property type="entry name" value="CARBOXYLESTERASE_B_1"/>
    <property type="match status" value="3"/>
</dbReference>
<evidence type="ECO:0000259" key="12">
    <source>
        <dbReference type="PROSITE" id="PS50287"/>
    </source>
</evidence>
<feature type="domain" description="SRCR" evidence="12">
    <location>
        <begin position="2022"/>
        <end position="2122"/>
    </location>
</feature>
<dbReference type="SUPFAM" id="SSF53474">
    <property type="entry name" value="alpha/beta-Hydrolases"/>
    <property type="match status" value="3"/>
</dbReference>
<dbReference type="FunFam" id="3.10.250.10:FF:000001">
    <property type="entry name" value="Lysyl oxidase 4 isoform X1"/>
    <property type="match status" value="2"/>
</dbReference>
<dbReference type="Pfam" id="PF00530">
    <property type="entry name" value="SRCR"/>
    <property type="match status" value="6"/>
</dbReference>
<feature type="disulfide bond" evidence="11">
    <location>
        <begin position="2308"/>
        <end position="2318"/>
    </location>
</feature>
<dbReference type="ESTHER" id="cragi-k1s0a7.2">
    <property type="family name" value="Carb_B_Mollusca"/>
</dbReference>
<dbReference type="Gene3D" id="3.40.50.1820">
    <property type="entry name" value="alpha/beta hydrolase"/>
    <property type="match status" value="3"/>
</dbReference>
<dbReference type="InterPro" id="IPR019826">
    <property type="entry name" value="Carboxylesterase_B_AS"/>
</dbReference>
<dbReference type="FunFam" id="3.10.250.10:FF:000006">
    <property type="entry name" value="neurotrypsin isoform X2"/>
    <property type="match status" value="2"/>
</dbReference>
<feature type="domain" description="SRCR" evidence="12">
    <location>
        <begin position="1700"/>
        <end position="1800"/>
    </location>
</feature>
<feature type="disulfide bond" evidence="11">
    <location>
        <begin position="2091"/>
        <end position="2101"/>
    </location>
</feature>
<keyword evidence="10" id="KW-0325">Glycoprotein</keyword>
<feature type="disulfide bond" evidence="11">
    <location>
        <begin position="2060"/>
        <end position="2121"/>
    </location>
</feature>
<evidence type="ECO:0000256" key="9">
    <source>
        <dbReference type="ARBA" id="ARBA00023157"/>
    </source>
</evidence>
<reference evidence="13" key="1">
    <citation type="journal article" date="2012" name="Nature">
        <title>The oyster genome reveals stress adaptation and complexity of shell formation.</title>
        <authorList>
            <person name="Zhang G."/>
            <person name="Fang X."/>
            <person name="Guo X."/>
            <person name="Li L."/>
            <person name="Luo R."/>
            <person name="Xu F."/>
            <person name="Yang P."/>
            <person name="Zhang L."/>
            <person name="Wang X."/>
            <person name="Qi H."/>
            <person name="Xiong Z."/>
            <person name="Que H."/>
            <person name="Xie Y."/>
            <person name="Holland P.W."/>
            <person name="Paps J."/>
            <person name="Zhu Y."/>
            <person name="Wu F."/>
            <person name="Chen Y."/>
            <person name="Wang J."/>
            <person name="Peng C."/>
            <person name="Meng J."/>
            <person name="Yang L."/>
            <person name="Liu J."/>
            <person name="Wen B."/>
            <person name="Zhang N."/>
            <person name="Huang Z."/>
            <person name="Zhu Q."/>
            <person name="Feng Y."/>
            <person name="Mount A."/>
            <person name="Hedgecock D."/>
            <person name="Xu Z."/>
            <person name="Liu Y."/>
            <person name="Domazet-Loso T."/>
            <person name="Du Y."/>
            <person name="Sun X."/>
            <person name="Zhang S."/>
            <person name="Liu B."/>
            <person name="Cheng P."/>
            <person name="Jiang X."/>
            <person name="Li J."/>
            <person name="Fan D."/>
            <person name="Wang W."/>
            <person name="Fu W."/>
            <person name="Wang T."/>
            <person name="Wang B."/>
            <person name="Zhang J."/>
            <person name="Peng Z."/>
            <person name="Li Y."/>
            <person name="Li N."/>
            <person name="Wang J."/>
            <person name="Chen M."/>
            <person name="He Y."/>
            <person name="Tan F."/>
            <person name="Song X."/>
            <person name="Zheng Q."/>
            <person name="Huang R."/>
            <person name="Yang H."/>
            <person name="Du X."/>
            <person name="Chen L."/>
            <person name="Yang M."/>
            <person name="Gaffney P.M."/>
            <person name="Wang S."/>
            <person name="Luo L."/>
            <person name="She Z."/>
            <person name="Ming Y."/>
            <person name="Huang W."/>
            <person name="Zhang S."/>
            <person name="Huang B."/>
            <person name="Zhang Y."/>
            <person name="Qu T."/>
            <person name="Ni P."/>
            <person name="Miao G."/>
            <person name="Wang J."/>
            <person name="Wang Q."/>
            <person name="Steinberg C.E."/>
            <person name="Wang H."/>
            <person name="Li N."/>
            <person name="Qian L."/>
            <person name="Zhang G."/>
            <person name="Li Y."/>
            <person name="Yang H."/>
            <person name="Liu X."/>
            <person name="Wang J."/>
            <person name="Yin Y."/>
            <person name="Wang J."/>
        </authorList>
    </citation>
    <scope>NUCLEOTIDE SEQUENCE [LARGE SCALE GENOMIC DNA]</scope>
    <source>
        <strain evidence="13">05x7-T-G4-1.051#20</strain>
    </source>
</reference>
<proteinExistence type="inferred from homology"/>
<evidence type="ECO:0000256" key="2">
    <source>
        <dbReference type="ARBA" id="ARBA00005964"/>
    </source>
</evidence>
<gene>
    <name evidence="13" type="ORF">CGI_10020579</name>
</gene>
<dbReference type="PRINTS" id="PR00258">
    <property type="entry name" value="SPERACTRCPTR"/>
</dbReference>
<feature type="disulfide bond" evidence="11">
    <location>
        <begin position="1982"/>
        <end position="1992"/>
    </location>
</feature>
<dbReference type="FunFam" id="3.40.50.1820:FF:000127">
    <property type="entry name" value="Thyroglobulin"/>
    <property type="match status" value="2"/>
</dbReference>
<evidence type="ECO:0000256" key="11">
    <source>
        <dbReference type="PROSITE-ProRule" id="PRU00196"/>
    </source>
</evidence>
<name>K1S0A7_MAGGI</name>
<evidence type="ECO:0000256" key="7">
    <source>
        <dbReference type="ARBA" id="ARBA00022989"/>
    </source>
</evidence>